<keyword evidence="4" id="KW-1185">Reference proteome</keyword>
<feature type="transmembrane region" description="Helical" evidence="2">
    <location>
        <begin position="147"/>
        <end position="166"/>
    </location>
</feature>
<dbReference type="PANTHER" id="PTHR33927:SF5">
    <property type="entry name" value="ENZYME, PUTATIVE (AFU_ORTHOLOGUE AFUA_8G01222)-RELATED"/>
    <property type="match status" value="1"/>
</dbReference>
<dbReference type="OrthoDB" id="3142841at2759"/>
<keyword evidence="2" id="KW-1133">Transmembrane helix</keyword>
<feature type="compositionally biased region" description="Polar residues" evidence="1">
    <location>
        <begin position="1"/>
        <end position="26"/>
    </location>
</feature>
<dbReference type="PANTHER" id="PTHR33927">
    <property type="entry name" value="TRANSMEMBRANE PROTEIN"/>
    <property type="match status" value="1"/>
</dbReference>
<feature type="transmembrane region" description="Helical" evidence="2">
    <location>
        <begin position="278"/>
        <end position="297"/>
    </location>
</feature>
<feature type="transmembrane region" description="Helical" evidence="2">
    <location>
        <begin position="197"/>
        <end position="217"/>
    </location>
</feature>
<protein>
    <recommendedName>
        <fullName evidence="5">Nonribosomal peptide synthetase 12</fullName>
    </recommendedName>
</protein>
<evidence type="ECO:0008006" key="5">
    <source>
        <dbReference type="Google" id="ProtNLM"/>
    </source>
</evidence>
<feature type="region of interest" description="Disordered" evidence="1">
    <location>
        <begin position="1"/>
        <end position="97"/>
    </location>
</feature>
<sequence>MALHSDSNTGCPCGQSLPSSSQSVHLQSPPAAMLRTDSSDSIARPLNHSTVSFSDKSRTISPNSSQESLKSTSTKTYGPLDEKNVGSKSGMGSTTTLVPSIPLPNTRWTHRQWARALSLHWLSAYRVLIGLTFAINLIVFGTTYKRISLTAPLIATAANIFAAVVVRQEDVINFTFTLVAKTSSNLPMWLGKIIADFHHYGGFHIGCAISSLLWYTFFVYLDTVAFINSQKAGNTTGSMWVDIITCYAFLLAIFAVCVTAHPRLRVKFHNTFEHTHRFGGWTALIVLWIHAGVSSSAPGSPAMQANAAVWLLAGTTFIIILPWTRMRKVPITTELVSAREVKLTFPFKNMPYTSTMRFSLNPIMEWHAFATIPNADGESAYIVISQAGDWTKAMIKTPPTHIWIRKPAAMNFLAFSPLFNSLLLVATGAGIGPMLSLLRSPAIADMKRQGKKIKVMWCVYQPDAPHWQFVQDIIRAVDPDPRIFDSKQGRPDVAGETTYMMKEAGLEAVMVVSNPKVTREVVETVKGWGGAAYGAVFDS</sequence>
<feature type="compositionally biased region" description="Polar residues" evidence="1">
    <location>
        <begin position="47"/>
        <end position="76"/>
    </location>
</feature>
<feature type="transmembrane region" description="Helical" evidence="2">
    <location>
        <begin position="119"/>
        <end position="141"/>
    </location>
</feature>
<dbReference type="EMBL" id="CP089276">
    <property type="protein sequence ID" value="USP77526.1"/>
    <property type="molecule type" value="Genomic_DNA"/>
</dbReference>
<dbReference type="AlphaFoldDB" id="A0A9Q9DTL4"/>
<gene>
    <name evidence="3" type="ORF">yc1106_04800</name>
</gene>
<name>A0A9Q9DTL4_CURCL</name>
<proteinExistence type="predicted"/>
<evidence type="ECO:0000256" key="1">
    <source>
        <dbReference type="SAM" id="MobiDB-lite"/>
    </source>
</evidence>
<dbReference type="SUPFAM" id="SSF52343">
    <property type="entry name" value="Ferredoxin reductase-like, C-terminal NADP-linked domain"/>
    <property type="match status" value="1"/>
</dbReference>
<feature type="transmembrane region" description="Helical" evidence="2">
    <location>
        <begin position="303"/>
        <end position="323"/>
    </location>
</feature>
<dbReference type="InterPro" id="IPR052979">
    <property type="entry name" value="Adenylate-forming_domain"/>
</dbReference>
<dbReference type="Proteomes" id="UP001056012">
    <property type="component" value="Chromosome 3"/>
</dbReference>
<feature type="transmembrane region" description="Helical" evidence="2">
    <location>
        <begin position="237"/>
        <end position="258"/>
    </location>
</feature>
<keyword evidence="2" id="KW-0472">Membrane</keyword>
<reference evidence="3" key="1">
    <citation type="submission" date="2021-12" db="EMBL/GenBank/DDBJ databases">
        <title>Curvularia clavata genome.</title>
        <authorList>
            <person name="Cao Y."/>
        </authorList>
    </citation>
    <scope>NUCLEOTIDE SEQUENCE</scope>
    <source>
        <strain evidence="3">Yc1106</strain>
    </source>
</reference>
<feature type="transmembrane region" description="Helical" evidence="2">
    <location>
        <begin position="412"/>
        <end position="438"/>
    </location>
</feature>
<evidence type="ECO:0000313" key="3">
    <source>
        <dbReference type="EMBL" id="USP77526.1"/>
    </source>
</evidence>
<keyword evidence="2" id="KW-0812">Transmembrane</keyword>
<evidence type="ECO:0000313" key="4">
    <source>
        <dbReference type="Proteomes" id="UP001056012"/>
    </source>
</evidence>
<evidence type="ECO:0000256" key="2">
    <source>
        <dbReference type="SAM" id="Phobius"/>
    </source>
</evidence>
<accession>A0A9Q9DTL4</accession>
<dbReference type="InterPro" id="IPR039261">
    <property type="entry name" value="FNR_nucleotide-bd"/>
</dbReference>
<dbReference type="VEuPathDB" id="FungiDB:yc1106_04800"/>
<organism evidence="3 4">
    <name type="scientific">Curvularia clavata</name>
    <dbReference type="NCBI Taxonomy" id="95742"/>
    <lineage>
        <taxon>Eukaryota</taxon>
        <taxon>Fungi</taxon>
        <taxon>Dikarya</taxon>
        <taxon>Ascomycota</taxon>
        <taxon>Pezizomycotina</taxon>
        <taxon>Dothideomycetes</taxon>
        <taxon>Pleosporomycetidae</taxon>
        <taxon>Pleosporales</taxon>
        <taxon>Pleosporineae</taxon>
        <taxon>Pleosporaceae</taxon>
        <taxon>Curvularia</taxon>
    </lineage>
</organism>
<feature type="compositionally biased region" description="Polar residues" evidence="1">
    <location>
        <begin position="86"/>
        <end position="97"/>
    </location>
</feature>